<feature type="compositionally biased region" description="Basic and acidic residues" evidence="3">
    <location>
        <begin position="237"/>
        <end position="252"/>
    </location>
</feature>
<evidence type="ECO:0000259" key="4">
    <source>
        <dbReference type="Pfam" id="PF01878"/>
    </source>
</evidence>
<feature type="region of interest" description="Disordered" evidence="3">
    <location>
        <begin position="191"/>
        <end position="282"/>
    </location>
</feature>
<evidence type="ECO:0000313" key="5">
    <source>
        <dbReference type="EMBL" id="CAD6930721.1"/>
    </source>
</evidence>
<dbReference type="AlphaFoldDB" id="A0A177UKA3"/>
<dbReference type="Gene3D" id="3.10.590.10">
    <property type="entry name" value="ph1033 like domains"/>
    <property type="match status" value="1"/>
</dbReference>
<dbReference type="PANTHER" id="PTHR14087:SF7">
    <property type="entry name" value="THYMOCYTE NUCLEAR PROTEIN 1"/>
    <property type="match status" value="1"/>
</dbReference>
<dbReference type="SUPFAM" id="SSF88697">
    <property type="entry name" value="PUA domain-like"/>
    <property type="match status" value="1"/>
</dbReference>
<feature type="domain" description="EVE" evidence="4">
    <location>
        <begin position="6"/>
        <end position="179"/>
    </location>
</feature>
<dbReference type="InterPro" id="IPR052181">
    <property type="entry name" value="5hmC_binding"/>
</dbReference>
<dbReference type="Proteomes" id="UP000077671">
    <property type="component" value="Unassembled WGS sequence"/>
</dbReference>
<evidence type="ECO:0000313" key="8">
    <source>
        <dbReference type="Proteomes" id="UP000836402"/>
    </source>
</evidence>
<reference evidence="6" key="1">
    <citation type="submission" date="2016-04" db="EMBL/GenBank/DDBJ databases">
        <authorList>
            <person name="Nguyen H.D."/>
            <person name="Kesanakurti P."/>
            <person name="Cullis J."/>
            <person name="Levesque C.A."/>
            <person name="Hambleton S."/>
        </authorList>
    </citation>
    <scope>NUCLEOTIDE SEQUENCE</scope>
    <source>
        <strain evidence="6">DAOMC 238032</strain>
    </source>
</reference>
<comment type="caution">
    <text evidence="6">The sequence shown here is derived from an EMBL/GenBank/DDBJ whole genome shotgun (WGS) entry which is preliminary data.</text>
</comment>
<accession>A0A177UKA3</accession>
<dbReference type="InterPro" id="IPR047197">
    <property type="entry name" value="THYN1-like_EVE"/>
</dbReference>
<evidence type="ECO:0000256" key="2">
    <source>
        <dbReference type="ARBA" id="ARBA00023242"/>
    </source>
</evidence>
<gene>
    <name evidence="6" type="ORF">A4X03_0g6152</name>
    <name evidence="5" type="ORF">JKIAZH3_G4221</name>
</gene>
<evidence type="ECO:0000313" key="6">
    <source>
        <dbReference type="EMBL" id="KAE8252479.1"/>
    </source>
</evidence>
<reference evidence="6" key="2">
    <citation type="journal article" date="2019" name="IMA Fungus">
        <title>Genome sequencing and comparison of five Tilletia species to identify candidate genes for the detection of regulated species infecting wheat.</title>
        <authorList>
            <person name="Nguyen H.D.T."/>
            <person name="Sultana T."/>
            <person name="Kesanakurti P."/>
            <person name="Hambleton S."/>
        </authorList>
    </citation>
    <scope>NUCLEOTIDE SEQUENCE</scope>
    <source>
        <strain evidence="6">DAOMC 238032</strain>
    </source>
</reference>
<keyword evidence="2" id="KW-0539">Nucleus</keyword>
<protein>
    <recommendedName>
        <fullName evidence="4">EVE domain-containing protein</fullName>
    </recommendedName>
</protein>
<keyword evidence="8" id="KW-1185">Reference proteome</keyword>
<dbReference type="EMBL" id="CAJHJG010003373">
    <property type="protein sequence ID" value="CAD6930721.1"/>
    <property type="molecule type" value="Genomic_DNA"/>
</dbReference>
<dbReference type="Pfam" id="PF01878">
    <property type="entry name" value="EVE"/>
    <property type="match status" value="1"/>
</dbReference>
<evidence type="ECO:0000313" key="7">
    <source>
        <dbReference type="Proteomes" id="UP000077671"/>
    </source>
</evidence>
<dbReference type="CDD" id="cd21133">
    <property type="entry name" value="EVE"/>
    <property type="match status" value="1"/>
</dbReference>
<dbReference type="FunFam" id="3.10.590.10:FF:000006">
    <property type="entry name" value="Chromosome 7, whole genome shotgun sequence"/>
    <property type="match status" value="1"/>
</dbReference>
<evidence type="ECO:0000256" key="1">
    <source>
        <dbReference type="ARBA" id="ARBA00004123"/>
    </source>
</evidence>
<dbReference type="EMBL" id="LWDD02001116">
    <property type="protein sequence ID" value="KAE8252479.1"/>
    <property type="molecule type" value="Genomic_DNA"/>
</dbReference>
<comment type="subcellular location">
    <subcellularLocation>
        <location evidence="1">Nucleus</location>
    </subcellularLocation>
</comment>
<organism evidence="6 7">
    <name type="scientific">Tilletia caries</name>
    <name type="common">wheat bunt fungus</name>
    <dbReference type="NCBI Taxonomy" id="13290"/>
    <lineage>
        <taxon>Eukaryota</taxon>
        <taxon>Fungi</taxon>
        <taxon>Dikarya</taxon>
        <taxon>Basidiomycota</taxon>
        <taxon>Ustilaginomycotina</taxon>
        <taxon>Exobasidiomycetes</taxon>
        <taxon>Tilletiales</taxon>
        <taxon>Tilletiaceae</taxon>
        <taxon>Tilletia</taxon>
    </lineage>
</organism>
<dbReference type="PANTHER" id="PTHR14087">
    <property type="entry name" value="THYMOCYTE NUCLEAR PROTEIN 1"/>
    <property type="match status" value="1"/>
</dbReference>
<reference evidence="5" key="3">
    <citation type="submission" date="2020-10" db="EMBL/GenBank/DDBJ databases">
        <authorList>
            <person name="Sedaghatjoo S."/>
        </authorList>
    </citation>
    <scope>NUCLEOTIDE SEQUENCE</scope>
    <source>
        <strain evidence="5">AZH3</strain>
    </source>
</reference>
<dbReference type="Proteomes" id="UP000836402">
    <property type="component" value="Unassembled WGS sequence"/>
</dbReference>
<name>A0A177UKA3_9BASI</name>
<dbReference type="InterPro" id="IPR015947">
    <property type="entry name" value="PUA-like_sf"/>
</dbReference>
<sequence>MAPETQYWLMKAEPETRLEKGIDVAFSVDHFEKLKTTTWDGVRNPEAKTIMKEKMKLGDQVLFYHSNCALPGVAALAEVSKEGYPDHTAWDPSHPYFDPKTDKENPKWFMVDCTFKSRLAHFVSLALLQHIASSSITAEQKEQIHFLTSDHIKAIGSMPLLNRGRLSVQPVPSLAYEAVVLLGTKGGFSEWPGKWNKSGSKGKRKATSNDKTETVSEDALSEVEPKVKAARRNGAKGSKDAETVEEKKEPSPKGKATSAKKAKEESIPPPQGRRSARLQHKD</sequence>
<proteinExistence type="predicted"/>
<evidence type="ECO:0000256" key="3">
    <source>
        <dbReference type="SAM" id="MobiDB-lite"/>
    </source>
</evidence>
<dbReference type="GO" id="GO:0005634">
    <property type="term" value="C:nucleus"/>
    <property type="evidence" value="ECO:0007669"/>
    <property type="project" value="UniProtKB-SubCell"/>
</dbReference>
<dbReference type="InterPro" id="IPR002740">
    <property type="entry name" value="EVE_domain"/>
</dbReference>